<sequence>MADRWSDRGTARRHRRVGLVAGRRKNKPSVLEKARAAYSIWRRFPFFLLPPSDSAILPHLRSAPDSVVNEARRNMMKLQLFRRSE</sequence>
<name>A0A914UXH5_9BILA</name>
<dbReference type="WBParaSite" id="PSAMB.scaffold12962size2497.g35253.t1">
    <property type="protein sequence ID" value="PSAMB.scaffold12962size2497.g35253.t1"/>
    <property type="gene ID" value="PSAMB.scaffold12962size2497.g35253"/>
</dbReference>
<evidence type="ECO:0000313" key="2">
    <source>
        <dbReference type="WBParaSite" id="PSAMB.scaffold12962size2497.g35253.t1"/>
    </source>
</evidence>
<organism evidence="1 2">
    <name type="scientific">Plectus sambesii</name>
    <dbReference type="NCBI Taxonomy" id="2011161"/>
    <lineage>
        <taxon>Eukaryota</taxon>
        <taxon>Metazoa</taxon>
        <taxon>Ecdysozoa</taxon>
        <taxon>Nematoda</taxon>
        <taxon>Chromadorea</taxon>
        <taxon>Plectida</taxon>
        <taxon>Plectina</taxon>
        <taxon>Plectoidea</taxon>
        <taxon>Plectidae</taxon>
        <taxon>Plectus</taxon>
    </lineage>
</organism>
<dbReference type="Proteomes" id="UP000887566">
    <property type="component" value="Unplaced"/>
</dbReference>
<dbReference type="AlphaFoldDB" id="A0A914UXH5"/>
<proteinExistence type="predicted"/>
<keyword evidence="1" id="KW-1185">Reference proteome</keyword>
<reference evidence="2" key="1">
    <citation type="submission" date="2022-11" db="UniProtKB">
        <authorList>
            <consortium name="WormBaseParasite"/>
        </authorList>
    </citation>
    <scope>IDENTIFICATION</scope>
</reference>
<protein>
    <submittedName>
        <fullName evidence="2">Uncharacterized protein</fullName>
    </submittedName>
</protein>
<accession>A0A914UXH5</accession>
<evidence type="ECO:0000313" key="1">
    <source>
        <dbReference type="Proteomes" id="UP000887566"/>
    </source>
</evidence>